<gene>
    <name evidence="1" type="ORF">EEJ42_27585</name>
</gene>
<evidence type="ECO:0000313" key="2">
    <source>
        <dbReference type="Proteomes" id="UP000275401"/>
    </source>
</evidence>
<keyword evidence="2" id="KW-1185">Reference proteome</keyword>
<organism evidence="1 2">
    <name type="scientific">Streptomyces botrytidirepellens</name>
    <dbReference type="NCBI Taxonomy" id="2486417"/>
    <lineage>
        <taxon>Bacteria</taxon>
        <taxon>Bacillati</taxon>
        <taxon>Actinomycetota</taxon>
        <taxon>Actinomycetes</taxon>
        <taxon>Kitasatosporales</taxon>
        <taxon>Streptomycetaceae</taxon>
        <taxon>Streptomyces</taxon>
    </lineage>
</organism>
<protein>
    <submittedName>
        <fullName evidence="1">Uncharacterized protein</fullName>
    </submittedName>
</protein>
<dbReference type="Proteomes" id="UP000275401">
    <property type="component" value="Unassembled WGS sequence"/>
</dbReference>
<proteinExistence type="predicted"/>
<comment type="caution">
    <text evidence="1">The sequence shown here is derived from an EMBL/GenBank/DDBJ whole genome shotgun (WGS) entry which is preliminary data.</text>
</comment>
<dbReference type="AlphaFoldDB" id="A0A3M8VR30"/>
<reference evidence="1 2" key="1">
    <citation type="submission" date="2018-11" db="EMBL/GenBank/DDBJ databases">
        <title>The Potential of Streptomyces as Biocontrol Agents against the Tomato grey mould, Botrytis cinerea (Gray mold) Frontiers in Microbiology.</title>
        <authorList>
            <person name="Li D."/>
        </authorList>
    </citation>
    <scope>NUCLEOTIDE SEQUENCE [LARGE SCALE GENOMIC DNA]</scope>
    <source>
        <strain evidence="1 2">NEAU-LD23</strain>
    </source>
</reference>
<sequence>MHFHEDVEFEEGYEDLLTQFLFEISTPELFEAVTPDLCYRWLGRFRTSLATSAADEAGRSV</sequence>
<accession>A0A3M8VR30</accession>
<name>A0A3M8VR30_9ACTN</name>
<evidence type="ECO:0000313" key="1">
    <source>
        <dbReference type="EMBL" id="RNG18203.1"/>
    </source>
</evidence>
<dbReference type="EMBL" id="RIBZ01000318">
    <property type="protein sequence ID" value="RNG18203.1"/>
    <property type="molecule type" value="Genomic_DNA"/>
</dbReference>